<feature type="region of interest" description="Disordered" evidence="1">
    <location>
        <begin position="433"/>
        <end position="494"/>
    </location>
</feature>
<evidence type="ECO:0000256" key="1">
    <source>
        <dbReference type="SAM" id="MobiDB-lite"/>
    </source>
</evidence>
<accession>A0ABW2H5P8</accession>
<proteinExistence type="predicted"/>
<name>A0ABW2H5P8_9ACTN</name>
<sequence length="494" mass="53436">MSAITSYARALAVNTQTAQPTATVRHVHLSHRPLVFVPLTLAGEANAPLAALVGSAEDDPTLLVVPQPRDRGQRFAFAAELADLVVGYVNSCAGAADEIKGKVCFRDAPQLLVPNRAGIGFVRLFGRSTRFRRTTGPYAVKPDVPLLGRWLTWFAERSEHPGAASLLAMTEQLSMHWATGQSAVEDANLAALLGWISPPPGRTGPQAARDAEDPLLWPPAGPVTDPTFDNDVLAPAIRRYSGTDPGSPGQARAVELLREALHGQLAPTWQLMWRGIARLRELEPGASVEGRWIEDRKSFTWYHESVVDGGLPQARRDGAIAAARRLNRLEREQVEYDVARAFDDPLVMANHRAAGEAFLGTVSEVERERRVTNDKGNAVTRPLVVLHTADPVLIGRGAEVVATSRQSQKAVVVSVDRQADSAVVTLEMQGGFGKSKIPPPGSIPEPGERLVYSSVLSDSIPSPRLPDAEDTPWTHGGPPQPYVPTDEDATEVWE</sequence>
<dbReference type="EMBL" id="JBHTAC010000060">
    <property type="protein sequence ID" value="MFC7247606.1"/>
    <property type="molecule type" value="Genomic_DNA"/>
</dbReference>
<protein>
    <submittedName>
        <fullName evidence="2">Uncharacterized protein</fullName>
    </submittedName>
</protein>
<organism evidence="2 3">
    <name type="scientific">Catellatospora aurea</name>
    <dbReference type="NCBI Taxonomy" id="1337874"/>
    <lineage>
        <taxon>Bacteria</taxon>
        <taxon>Bacillati</taxon>
        <taxon>Actinomycetota</taxon>
        <taxon>Actinomycetes</taxon>
        <taxon>Micromonosporales</taxon>
        <taxon>Micromonosporaceae</taxon>
        <taxon>Catellatospora</taxon>
    </lineage>
</organism>
<feature type="compositionally biased region" description="Acidic residues" evidence="1">
    <location>
        <begin position="485"/>
        <end position="494"/>
    </location>
</feature>
<evidence type="ECO:0000313" key="3">
    <source>
        <dbReference type="Proteomes" id="UP001596392"/>
    </source>
</evidence>
<dbReference type="RefSeq" id="WP_376810326.1">
    <property type="nucleotide sequence ID" value="NZ_JBHTAC010000060.1"/>
</dbReference>
<comment type="caution">
    <text evidence="2">The sequence shown here is derived from an EMBL/GenBank/DDBJ whole genome shotgun (WGS) entry which is preliminary data.</text>
</comment>
<dbReference type="Proteomes" id="UP001596392">
    <property type="component" value="Unassembled WGS sequence"/>
</dbReference>
<evidence type="ECO:0000313" key="2">
    <source>
        <dbReference type="EMBL" id="MFC7247606.1"/>
    </source>
</evidence>
<reference evidence="3" key="1">
    <citation type="journal article" date="2019" name="Int. J. Syst. Evol. Microbiol.">
        <title>The Global Catalogue of Microorganisms (GCM) 10K type strain sequencing project: providing services to taxonomists for standard genome sequencing and annotation.</title>
        <authorList>
            <consortium name="The Broad Institute Genomics Platform"/>
            <consortium name="The Broad Institute Genome Sequencing Center for Infectious Disease"/>
            <person name="Wu L."/>
            <person name="Ma J."/>
        </authorList>
    </citation>
    <scope>NUCLEOTIDE SEQUENCE [LARGE SCALE GENOMIC DNA]</scope>
    <source>
        <strain evidence="3">CGMCC 1.9106</strain>
    </source>
</reference>
<keyword evidence="3" id="KW-1185">Reference proteome</keyword>
<gene>
    <name evidence="2" type="ORF">ACFQO7_34520</name>
</gene>